<dbReference type="FunFam" id="2.40.240.10:FF:000007">
    <property type="entry name" value="Glutamine--tRNA ligase"/>
    <property type="match status" value="1"/>
</dbReference>
<dbReference type="FunFam" id="3.40.50.620:FF:000037">
    <property type="entry name" value="Glutamine--tRNA ligase cytoplasmic"/>
    <property type="match status" value="1"/>
</dbReference>
<evidence type="ECO:0000256" key="7">
    <source>
        <dbReference type="ARBA" id="ARBA00023146"/>
    </source>
</evidence>
<feature type="binding site" evidence="9">
    <location>
        <begin position="116"/>
        <end position="122"/>
    </location>
    <ligand>
        <name>ATP</name>
        <dbReference type="ChEBI" id="CHEBI:30616"/>
    </ligand>
</feature>
<evidence type="ECO:0000256" key="8">
    <source>
        <dbReference type="ARBA" id="ARBA00048270"/>
    </source>
</evidence>
<dbReference type="InterPro" id="IPR001412">
    <property type="entry name" value="aa-tRNA-synth_I_CS"/>
</dbReference>
<comment type="caution">
    <text evidence="9">Lacks conserved residue(s) required for the propagation of feature annotation.</text>
</comment>
<feature type="binding site" evidence="9">
    <location>
        <begin position="338"/>
        <end position="339"/>
    </location>
    <ligand>
        <name>ATP</name>
        <dbReference type="ChEBI" id="CHEBI:30616"/>
    </ligand>
</feature>
<evidence type="ECO:0000256" key="5">
    <source>
        <dbReference type="ARBA" id="ARBA00022840"/>
    </source>
</evidence>
<feature type="compositionally biased region" description="Basic and acidic residues" evidence="11">
    <location>
        <begin position="41"/>
        <end position="62"/>
    </location>
</feature>
<gene>
    <name evidence="9" type="primary">glnS</name>
    <name evidence="15" type="ORF">SAMN05216403_12613</name>
</gene>
<dbReference type="InterPro" id="IPR000924">
    <property type="entry name" value="Glu/Gln-tRNA-synth"/>
</dbReference>
<dbReference type="CDD" id="cd00807">
    <property type="entry name" value="GlnRS_core"/>
    <property type="match status" value="1"/>
</dbReference>
<dbReference type="GO" id="GO:0005829">
    <property type="term" value="C:cytosol"/>
    <property type="evidence" value="ECO:0007669"/>
    <property type="project" value="TreeGrafter"/>
</dbReference>
<dbReference type="PANTHER" id="PTHR43097:SF5">
    <property type="entry name" value="GLUTAMATE--TRNA LIGASE"/>
    <property type="match status" value="1"/>
</dbReference>
<protein>
    <recommendedName>
        <fullName evidence="9">Glutamine--tRNA ligase</fullName>
        <ecNumber evidence="9">6.1.1.18</ecNumber>
    </recommendedName>
    <alternativeName>
        <fullName evidence="9">Glutaminyl-tRNA synthetase</fullName>
        <shortName evidence="9">GlnRS</shortName>
    </alternativeName>
</protein>
<dbReference type="InterPro" id="IPR014729">
    <property type="entry name" value="Rossmann-like_a/b/a_fold"/>
</dbReference>
<feature type="binding site" evidence="9">
    <location>
        <begin position="346"/>
        <end position="348"/>
    </location>
    <ligand>
        <name>ATP</name>
        <dbReference type="ChEBI" id="CHEBI:30616"/>
    </ligand>
</feature>
<dbReference type="PRINTS" id="PR00987">
    <property type="entry name" value="TRNASYNTHGLU"/>
</dbReference>
<dbReference type="PROSITE" id="PS00178">
    <property type="entry name" value="AA_TRNA_LIGASE_I"/>
    <property type="match status" value="1"/>
</dbReference>
<dbReference type="Pfam" id="PF00749">
    <property type="entry name" value="tRNA-synt_1c"/>
    <property type="match status" value="1"/>
</dbReference>
<dbReference type="HAMAP" id="MF_00126">
    <property type="entry name" value="Gln_tRNA_synth"/>
    <property type="match status" value="1"/>
</dbReference>
<evidence type="ECO:0000259" key="12">
    <source>
        <dbReference type="Pfam" id="PF00749"/>
    </source>
</evidence>
<dbReference type="Gene3D" id="3.40.50.620">
    <property type="entry name" value="HUPs"/>
    <property type="match status" value="1"/>
</dbReference>
<comment type="subcellular location">
    <subcellularLocation>
        <location evidence="9">Cytoplasm</location>
    </subcellularLocation>
</comment>
<comment type="similarity">
    <text evidence="1 9 10">Belongs to the class-I aminoacyl-tRNA synthetase family.</text>
</comment>
<keyword evidence="4 9" id="KW-0547">Nucleotide-binding</keyword>
<keyword evidence="7 9" id="KW-0030">Aminoacyl-tRNA synthetase</keyword>
<dbReference type="InterPro" id="IPR020058">
    <property type="entry name" value="Glu/Gln-tRNA-synth_Ib_cat-dom"/>
</dbReference>
<dbReference type="SUPFAM" id="SSF52374">
    <property type="entry name" value="Nucleotidylyl transferase"/>
    <property type="match status" value="1"/>
</dbReference>
<keyword evidence="3 9" id="KW-0436">Ligase</keyword>
<dbReference type="GO" id="GO:0006425">
    <property type="term" value="P:glutaminyl-tRNA aminoacylation"/>
    <property type="evidence" value="ECO:0007669"/>
    <property type="project" value="UniProtKB-UniRule"/>
</dbReference>
<evidence type="ECO:0000256" key="6">
    <source>
        <dbReference type="ARBA" id="ARBA00022917"/>
    </source>
</evidence>
<dbReference type="Pfam" id="PF03950">
    <property type="entry name" value="tRNA-synt_1c_C"/>
    <property type="match status" value="1"/>
</dbReference>
<sequence>MPRAFSLTVKEMQEESQQGYLVEFGSIRYSTIMSSRASTNEQERAEPRSRLPRIPGKDEQEFPFERSSLNEKATPGDVTLCASNFIRNIIEEDNRTGKWNGRVETRFPPEPNGYLHIGHAKSICLNFGLARDYKGICHLRFDDTNPEKEEQEYVDSIMDAVRWLGFEWGEYLHYASDYFDKLYEFAEYLIKQGKAYVDSLTAEEIRALRGTLTEAGENSPYRDRSIEENLDLFRRMKAGEFPDGAHVLRARIDMASPNINLRDPVIYRIRHVRHHRTGDKWCIYPMYDYTHCISDALERITHSLCTLEFEDHRPLYDWILDRLTDVVPCHPQQIEFARLNLTYTVMSKRKLIELVSGSFVDGWDDPRMNTLAGVRRRGYTPESIRLFAERIGVSKADSWIDMGILEECLREDMNERAQRRLAILAPLKVVIDNYPENAEEECLAPNHPQKPEWGSRIVHLTKTIYIERSDFMENPPKGYFRLSPGGEVRLRYAYIVKCVDVVKGVNGEILEIHCTYDPDSKSGTPGADKRKVKGNIHWLSAVHAQQAEVRLYDRLFTQAHPDTGGRDYKAFLNPDSKKVLAAYVEPVLMTAQPEERFQFERHGYFVADLKETKSGKPVFNRAVTLRDSWGKPG</sequence>
<evidence type="ECO:0000259" key="14">
    <source>
        <dbReference type="Pfam" id="PF20974"/>
    </source>
</evidence>
<comment type="catalytic activity">
    <reaction evidence="8 9">
        <text>tRNA(Gln) + L-glutamine + ATP = L-glutaminyl-tRNA(Gln) + AMP + diphosphate</text>
        <dbReference type="Rhea" id="RHEA:20121"/>
        <dbReference type="Rhea" id="RHEA-COMP:9662"/>
        <dbReference type="Rhea" id="RHEA-COMP:9681"/>
        <dbReference type="ChEBI" id="CHEBI:30616"/>
        <dbReference type="ChEBI" id="CHEBI:33019"/>
        <dbReference type="ChEBI" id="CHEBI:58359"/>
        <dbReference type="ChEBI" id="CHEBI:78442"/>
        <dbReference type="ChEBI" id="CHEBI:78521"/>
        <dbReference type="ChEBI" id="CHEBI:456215"/>
        <dbReference type="EC" id="6.1.1.18"/>
    </reaction>
</comment>
<evidence type="ECO:0000256" key="9">
    <source>
        <dbReference type="HAMAP-Rule" id="MF_00126"/>
    </source>
</evidence>
<evidence type="ECO:0000313" key="16">
    <source>
        <dbReference type="Proteomes" id="UP000236751"/>
    </source>
</evidence>
<evidence type="ECO:0000259" key="13">
    <source>
        <dbReference type="Pfam" id="PF03950"/>
    </source>
</evidence>
<proteinExistence type="inferred from homology"/>
<dbReference type="SUPFAM" id="SSF50715">
    <property type="entry name" value="Ribosomal protein L25-like"/>
    <property type="match status" value="1"/>
</dbReference>
<feature type="domain" description="tRNA synthetases class I (E and Q) anti-codon binding" evidence="14">
    <location>
        <begin position="536"/>
        <end position="608"/>
    </location>
</feature>
<dbReference type="PANTHER" id="PTHR43097">
    <property type="entry name" value="GLUTAMINE-TRNA LIGASE"/>
    <property type="match status" value="1"/>
</dbReference>
<evidence type="ECO:0000256" key="2">
    <source>
        <dbReference type="ARBA" id="ARBA00022490"/>
    </source>
</evidence>
<dbReference type="GO" id="GO:0006424">
    <property type="term" value="P:glutamyl-tRNA aminoacylation"/>
    <property type="evidence" value="ECO:0007669"/>
    <property type="project" value="UniProtKB-UniRule"/>
</dbReference>
<reference evidence="15 16" key="1">
    <citation type="submission" date="2016-10" db="EMBL/GenBank/DDBJ databases">
        <authorList>
            <person name="de Groot N.N."/>
        </authorList>
    </citation>
    <scope>NUCLEOTIDE SEQUENCE [LARGE SCALE GENOMIC DNA]</scope>
    <source>
        <strain evidence="15 16">Nl13</strain>
    </source>
</reference>
<feature type="region of interest" description="Disordered" evidence="11">
    <location>
        <begin position="34"/>
        <end position="62"/>
    </location>
</feature>
<keyword evidence="5 9" id="KW-0067">ATP-binding</keyword>
<evidence type="ECO:0000256" key="11">
    <source>
        <dbReference type="SAM" id="MobiDB-lite"/>
    </source>
</evidence>
<organism evidence="15 16">
    <name type="scientific">Nitrosospira multiformis (strain ATCC 25196 / NCIMB 11849 / C 71)</name>
    <dbReference type="NCBI Taxonomy" id="323848"/>
    <lineage>
        <taxon>Bacteria</taxon>
        <taxon>Pseudomonadati</taxon>
        <taxon>Pseudomonadota</taxon>
        <taxon>Betaproteobacteria</taxon>
        <taxon>Nitrosomonadales</taxon>
        <taxon>Nitrosomonadaceae</taxon>
        <taxon>Nitrosospira</taxon>
    </lineage>
</organism>
<evidence type="ECO:0000256" key="1">
    <source>
        <dbReference type="ARBA" id="ARBA00005594"/>
    </source>
</evidence>
<feature type="binding site" evidence="9">
    <location>
        <position position="287"/>
    </location>
    <ligand>
        <name>L-glutamine</name>
        <dbReference type="ChEBI" id="CHEBI:58359"/>
    </ligand>
</feature>
<feature type="binding site" evidence="9">
    <location>
        <position position="142"/>
    </location>
    <ligand>
        <name>L-glutamine</name>
        <dbReference type="ChEBI" id="CHEBI:58359"/>
    </ligand>
</feature>
<comment type="subunit">
    <text evidence="9">Monomer.</text>
</comment>
<feature type="binding site" evidence="9">
    <location>
        <position position="306"/>
    </location>
    <ligand>
        <name>ATP</name>
        <dbReference type="ChEBI" id="CHEBI:30616"/>
    </ligand>
</feature>
<dbReference type="InterPro" id="IPR011035">
    <property type="entry name" value="Ribosomal_bL25/Gln-tRNA_synth"/>
</dbReference>
<dbReference type="InterPro" id="IPR020056">
    <property type="entry name" value="Rbsml_bL25/Gln-tRNA_synth_N"/>
</dbReference>
<evidence type="ECO:0000256" key="3">
    <source>
        <dbReference type="ARBA" id="ARBA00022598"/>
    </source>
</evidence>
<dbReference type="Proteomes" id="UP000236751">
    <property type="component" value="Unassembled WGS sequence"/>
</dbReference>
<evidence type="ECO:0000256" key="4">
    <source>
        <dbReference type="ARBA" id="ARBA00022741"/>
    </source>
</evidence>
<dbReference type="InterPro" id="IPR004514">
    <property type="entry name" value="Gln-tRNA-synth"/>
</dbReference>
<evidence type="ECO:0000313" key="15">
    <source>
        <dbReference type="EMBL" id="SEG06060.1"/>
    </source>
</evidence>
<dbReference type="NCBIfam" id="TIGR00440">
    <property type="entry name" value="glnS"/>
    <property type="match status" value="1"/>
</dbReference>
<feature type="binding site" evidence="9">
    <location>
        <begin position="110"/>
        <end position="112"/>
    </location>
    <ligand>
        <name>ATP</name>
        <dbReference type="ChEBI" id="CHEBI:30616"/>
    </ligand>
</feature>
<feature type="domain" description="Glutamyl/glutaminyl-tRNA synthetase class Ib anti-codon binding" evidence="13">
    <location>
        <begin position="417"/>
        <end position="517"/>
    </location>
</feature>
<dbReference type="EMBL" id="FNVK01000026">
    <property type="protein sequence ID" value="SEG06060.1"/>
    <property type="molecule type" value="Genomic_DNA"/>
</dbReference>
<feature type="short sequence motif" description="'HIGH' region" evidence="9">
    <location>
        <begin position="109"/>
        <end position="119"/>
    </location>
</feature>
<dbReference type="Gene3D" id="2.40.240.10">
    <property type="entry name" value="Ribosomal Protein L25, Chain P"/>
    <property type="match status" value="2"/>
</dbReference>
<dbReference type="InterPro" id="IPR049437">
    <property type="entry name" value="tRNA-synt_1c_C2"/>
</dbReference>
<dbReference type="InterPro" id="IPR050132">
    <property type="entry name" value="Gln/Glu-tRNA_Ligase"/>
</dbReference>
<feature type="domain" description="Glutamyl/glutaminyl-tRNA synthetase class Ib catalytic" evidence="12">
    <location>
        <begin position="103"/>
        <end position="413"/>
    </location>
</feature>
<dbReference type="InterPro" id="IPR022861">
    <property type="entry name" value="Gln_tRNA_ligase_bac"/>
</dbReference>
<feature type="short sequence motif" description="'KMSKS' region" evidence="9">
    <location>
        <begin position="345"/>
        <end position="349"/>
    </location>
</feature>
<evidence type="ECO:0000256" key="10">
    <source>
        <dbReference type="RuleBase" id="RU363037"/>
    </source>
</evidence>
<dbReference type="NCBIfam" id="NF011291">
    <property type="entry name" value="PRK14703.1"/>
    <property type="match status" value="1"/>
</dbReference>
<dbReference type="GO" id="GO:0004819">
    <property type="term" value="F:glutamine-tRNA ligase activity"/>
    <property type="evidence" value="ECO:0007669"/>
    <property type="project" value="UniProtKB-UniRule"/>
</dbReference>
<name>A0A1H5X3W6_NITMU</name>
<keyword evidence="6 9" id="KW-0648">Protein biosynthesis</keyword>
<dbReference type="EC" id="6.1.1.18" evidence="9"/>
<dbReference type="Pfam" id="PF20974">
    <property type="entry name" value="tRNA-synt_1c_C2"/>
    <property type="match status" value="1"/>
</dbReference>
<keyword evidence="2 9" id="KW-0963">Cytoplasm</keyword>
<dbReference type="GO" id="GO:0005524">
    <property type="term" value="F:ATP binding"/>
    <property type="evidence" value="ECO:0007669"/>
    <property type="project" value="UniProtKB-UniRule"/>
</dbReference>
<accession>A0A1H5X3W6</accession>
<dbReference type="AlphaFoldDB" id="A0A1H5X3W6"/>
<dbReference type="InterPro" id="IPR020059">
    <property type="entry name" value="Glu/Gln-tRNA-synth_Ib_codon-bd"/>
</dbReference>